<dbReference type="Pfam" id="PF17651">
    <property type="entry name" value="Raco_middle"/>
    <property type="match status" value="1"/>
</dbReference>
<dbReference type="InterPro" id="IPR040506">
    <property type="entry name" value="RACo_linker"/>
</dbReference>
<dbReference type="SUPFAM" id="SSF54292">
    <property type="entry name" value="2Fe-2S ferredoxin-like"/>
    <property type="match status" value="1"/>
</dbReference>
<gene>
    <name evidence="3" type="ORF">UFOPK1353_00602</name>
</gene>
<evidence type="ECO:0000256" key="1">
    <source>
        <dbReference type="SAM" id="MobiDB-lite"/>
    </source>
</evidence>
<dbReference type="Gene3D" id="3.10.20.30">
    <property type="match status" value="1"/>
</dbReference>
<reference evidence="3" key="1">
    <citation type="submission" date="2020-05" db="EMBL/GenBank/DDBJ databases">
        <authorList>
            <person name="Chiriac C."/>
            <person name="Salcher M."/>
            <person name="Ghai R."/>
            <person name="Kavagutti S V."/>
        </authorList>
    </citation>
    <scope>NUCLEOTIDE SEQUENCE</scope>
</reference>
<dbReference type="AlphaFoldDB" id="A0A6J6B7V8"/>
<name>A0A6J6B7V8_9ZZZZ</name>
<dbReference type="InterPro" id="IPR001041">
    <property type="entry name" value="2Fe-2S_ferredoxin-type"/>
</dbReference>
<dbReference type="InterPro" id="IPR027980">
    <property type="entry name" value="RACo_C"/>
</dbReference>
<dbReference type="InterPro" id="IPR041414">
    <property type="entry name" value="Raco-like_middle"/>
</dbReference>
<dbReference type="InterPro" id="IPR036010">
    <property type="entry name" value="2Fe-2S_ferredoxin-like_sf"/>
</dbReference>
<organism evidence="3">
    <name type="scientific">freshwater metagenome</name>
    <dbReference type="NCBI Taxonomy" id="449393"/>
    <lineage>
        <taxon>unclassified sequences</taxon>
        <taxon>metagenomes</taxon>
        <taxon>ecological metagenomes</taxon>
    </lineage>
</organism>
<dbReference type="PROSITE" id="PS51085">
    <property type="entry name" value="2FE2S_FER_2"/>
    <property type="match status" value="1"/>
</dbReference>
<accession>A0A6J6B7V8</accession>
<evidence type="ECO:0000313" key="3">
    <source>
        <dbReference type="EMBL" id="CAB4535140.1"/>
    </source>
</evidence>
<dbReference type="PANTHER" id="PTHR42895">
    <property type="entry name" value="IRON-SULFUR CLUSTER-BINDING PROTEIN-RELATED"/>
    <property type="match status" value="1"/>
</dbReference>
<dbReference type="InterPro" id="IPR012675">
    <property type="entry name" value="Beta-grasp_dom_sf"/>
</dbReference>
<dbReference type="Gene3D" id="3.30.420.480">
    <property type="entry name" value="Domain of unknown function (DUF4445)"/>
    <property type="match status" value="1"/>
</dbReference>
<proteinExistence type="predicted"/>
<dbReference type="InterPro" id="IPR042259">
    <property type="entry name" value="Raco-like_middle_sf"/>
</dbReference>
<dbReference type="CDD" id="cd00207">
    <property type="entry name" value="fer2"/>
    <property type="match status" value="1"/>
</dbReference>
<dbReference type="PANTHER" id="PTHR42895:SF2">
    <property type="entry name" value="IRON-SULFUR CLUSTER PROTEIN"/>
    <property type="match status" value="1"/>
</dbReference>
<sequence length="674" mass="71184">MQRRVVFTPSGLDGLVEDGVTVLEAARQLGADIDSVCGGRGICGRCQITPSTGVFAKWGVTVTESALSSFAETETNYRAKRALVAGNRLGCAARICGDVVIDVPAISQVHKQIVRKDLDLEPITVDPSFSLYYLTIPEAQLGDSVSAADALANAVAVQHRVRAPQVARRALSTLHSAMAKSDGEVTVAVRHTENLDQIVAAWPGFVDAAYGIAVDVGSTTVAGHLCELLTGEIIGSYGLMNPQIRFGEDLMSRVSYVMMNPGGDAELTKAIRTSLDDLVGNLVANAKIFRASVLEITIVGNPIMHHIVLGIDPTPLGMAPFVLATNESVSGWANELDLDLPNASYYVGPCIAGHVGADTAAAILAEGPHRSTEMQLLVDIGTNAEIVLGNTAHQFAASSPTGPAFEGAQISAGQRATAGAIEHVRINRETLEPRLKVIGSSFWSDEPGFAESLGDTAITGICGSGIIEVIGEMYLSGIIDTDGVVRGELAAKSNRIVADDRTFSYLFYEKDETKLYVTQNDVRAIQLAKAALRAGIDLLVEHAGSPVVHDIRLAGAFGAHIDPVYAMVLGLVPDCPVAGVRSVGNAAGAGAVQSLLSRKLRYEMESTVRGVTKIETATEPRFQQLFVEAMAFPHKTALTPNLATVIDLPVRAENSSDSSGRSGRRRRPTGGVAD</sequence>
<dbReference type="EMBL" id="CAEZSE010000081">
    <property type="protein sequence ID" value="CAB4535140.1"/>
    <property type="molecule type" value="Genomic_DNA"/>
</dbReference>
<protein>
    <submittedName>
        <fullName evidence="3">Unannotated protein</fullName>
    </submittedName>
</protein>
<feature type="region of interest" description="Disordered" evidence="1">
    <location>
        <begin position="653"/>
        <end position="674"/>
    </location>
</feature>
<dbReference type="InterPro" id="IPR052911">
    <property type="entry name" value="Corrinoid_activation_enz"/>
</dbReference>
<dbReference type="Gene3D" id="3.10.20.880">
    <property type="match status" value="1"/>
</dbReference>
<dbReference type="Pfam" id="PF17650">
    <property type="entry name" value="RACo_linker"/>
    <property type="match status" value="1"/>
</dbReference>
<dbReference type="Pfam" id="PF14574">
    <property type="entry name" value="RACo_C_ter"/>
    <property type="match status" value="1"/>
</dbReference>
<feature type="domain" description="2Fe-2S ferredoxin-type" evidence="2">
    <location>
        <begin position="3"/>
        <end position="107"/>
    </location>
</feature>
<evidence type="ECO:0000259" key="2">
    <source>
        <dbReference type="PROSITE" id="PS51085"/>
    </source>
</evidence>
<dbReference type="GO" id="GO:0051536">
    <property type="term" value="F:iron-sulfur cluster binding"/>
    <property type="evidence" value="ECO:0007669"/>
    <property type="project" value="InterPro"/>
</dbReference>